<evidence type="ECO:0000313" key="3">
    <source>
        <dbReference type="EMBL" id="WYM97444.1"/>
    </source>
</evidence>
<keyword evidence="1" id="KW-0175">Coiled coil</keyword>
<dbReference type="RefSeq" id="WP_405311892.1">
    <property type="nucleotide sequence ID" value="NZ_CP088155.1"/>
</dbReference>
<evidence type="ECO:0000256" key="2">
    <source>
        <dbReference type="SAM" id="Phobius"/>
    </source>
</evidence>
<dbReference type="EMBL" id="CP088155">
    <property type="protein sequence ID" value="WYM97444.1"/>
    <property type="molecule type" value="Genomic_DNA"/>
</dbReference>
<keyword evidence="4" id="KW-1185">Reference proteome</keyword>
<keyword evidence="2" id="KW-1133">Transmembrane helix</keyword>
<gene>
    <name evidence="3" type="ORF">LQ356_00905</name>
</gene>
<feature type="coiled-coil region" evidence="1">
    <location>
        <begin position="201"/>
        <end position="228"/>
    </location>
</feature>
<evidence type="ECO:0000313" key="4">
    <source>
        <dbReference type="Proteomes" id="UP001622612"/>
    </source>
</evidence>
<name>A0ABZ2TM44_9BACT</name>
<proteinExistence type="predicted"/>
<feature type="transmembrane region" description="Helical" evidence="2">
    <location>
        <begin position="33"/>
        <end position="53"/>
    </location>
</feature>
<reference evidence="3" key="1">
    <citation type="submission" date="2021-11" db="EMBL/GenBank/DDBJ databases">
        <title>The first genome sequence of unculturable Mycoplasma faucium obtained by de novo assembly of metagenomic reads.</title>
        <authorList>
            <person name="Sabat A.J."/>
            <person name="Bathoorn E."/>
            <person name="Akkerboom V."/>
            <person name="Friedrich A.W."/>
        </authorList>
    </citation>
    <scope>NUCLEOTIDE SEQUENCE [LARGE SCALE GENOMIC DNA]</scope>
    <source>
        <strain evidence="3">UMCG-MFM1</strain>
    </source>
</reference>
<protein>
    <recommendedName>
        <fullName evidence="5">Transmembrane protein</fullName>
    </recommendedName>
</protein>
<keyword evidence="2" id="KW-0812">Transmembrane</keyword>
<accession>A0ABZ2TM44</accession>
<sequence>MNKENKDPLSTEEAFHYKKIGTNLEKKKKIKKILFWSLSVATVGIIVGITFSIKKQQNEYYLWKNKSKIYQLEEKEKIYDNKYISYSNKKYDDTKSNLIKKLVANNFLEKNDALKTLNFVNKKNDIYTTQITNIIDNTIDDCVNFDVMFINKKTKQTEVILQNINVKCKTTKEAYSLKSNEKNALENISKRLESINFKFRSENNNDKVNELKKKIKNYNEMVKKYNTKEDDSIDVHFLGMLFQKYFYSDFGDINFFPYLIQEIKYDENENKISFKYKTFILTNTTEKYKRIKFNYFRYISDGIEKNYKNILAL</sequence>
<dbReference type="Proteomes" id="UP001622612">
    <property type="component" value="Chromosome"/>
</dbReference>
<organism evidence="3 4">
    <name type="scientific">Metamycoplasma faucium</name>
    <dbReference type="NCBI Taxonomy" id="56142"/>
    <lineage>
        <taxon>Bacteria</taxon>
        <taxon>Bacillati</taxon>
        <taxon>Mycoplasmatota</taxon>
        <taxon>Mycoplasmoidales</taxon>
        <taxon>Metamycoplasmataceae</taxon>
        <taxon>Metamycoplasma</taxon>
    </lineage>
</organism>
<evidence type="ECO:0008006" key="5">
    <source>
        <dbReference type="Google" id="ProtNLM"/>
    </source>
</evidence>
<evidence type="ECO:0000256" key="1">
    <source>
        <dbReference type="SAM" id="Coils"/>
    </source>
</evidence>
<keyword evidence="2" id="KW-0472">Membrane</keyword>